<dbReference type="FunCoup" id="A0A2T3AIC1">
    <property type="interactions" value="318"/>
</dbReference>
<dbReference type="AlphaFoldDB" id="A0A2T3AIC1"/>
<protein>
    <submittedName>
        <fullName evidence="4">Uncharacterized protein</fullName>
    </submittedName>
</protein>
<dbReference type="InParanoid" id="A0A2T3AIC1"/>
<dbReference type="Gene3D" id="3.40.50.720">
    <property type="entry name" value="NAD(P)-binding Rossmann-like Domain"/>
    <property type="match status" value="1"/>
</dbReference>
<dbReference type="PANTHER" id="PTHR43708:SF1">
    <property type="entry name" value="GALACTOSE_LACTOSE METABOLISM REGULATORY PROTEIN GAL80"/>
    <property type="match status" value="1"/>
</dbReference>
<dbReference type="Pfam" id="PF01408">
    <property type="entry name" value="GFO_IDH_MocA"/>
    <property type="match status" value="1"/>
</dbReference>
<dbReference type="InterPro" id="IPR036291">
    <property type="entry name" value="NAD(P)-bd_dom_sf"/>
</dbReference>
<dbReference type="EMBL" id="KZ678385">
    <property type="protein sequence ID" value="PSR99206.1"/>
    <property type="molecule type" value="Genomic_DNA"/>
</dbReference>
<dbReference type="PANTHER" id="PTHR43708">
    <property type="entry name" value="CONSERVED EXPRESSED OXIDOREDUCTASE (EUROFUNG)"/>
    <property type="match status" value="1"/>
</dbReference>
<evidence type="ECO:0000313" key="5">
    <source>
        <dbReference type="Proteomes" id="UP000241462"/>
    </source>
</evidence>
<evidence type="ECO:0000313" key="4">
    <source>
        <dbReference type="EMBL" id="PSR99206.1"/>
    </source>
</evidence>
<evidence type="ECO:0000256" key="1">
    <source>
        <dbReference type="SAM" id="SignalP"/>
    </source>
</evidence>
<feature type="signal peptide" evidence="1">
    <location>
        <begin position="1"/>
        <end position="22"/>
    </location>
</feature>
<dbReference type="GO" id="GO:0000166">
    <property type="term" value="F:nucleotide binding"/>
    <property type="evidence" value="ECO:0007669"/>
    <property type="project" value="InterPro"/>
</dbReference>
<dbReference type="InterPro" id="IPR051317">
    <property type="entry name" value="Gfo/Idh/MocA_oxidoreduct"/>
</dbReference>
<dbReference type="STRING" id="2025994.A0A2T3AIC1"/>
<keyword evidence="1" id="KW-0732">Signal</keyword>
<keyword evidence="5" id="KW-1185">Reference proteome</keyword>
<dbReference type="Pfam" id="PF22685">
    <property type="entry name" value="Gal80p_C-like"/>
    <property type="match status" value="1"/>
</dbReference>
<organism evidence="4 5">
    <name type="scientific">Coniella lustricola</name>
    <dbReference type="NCBI Taxonomy" id="2025994"/>
    <lineage>
        <taxon>Eukaryota</taxon>
        <taxon>Fungi</taxon>
        <taxon>Dikarya</taxon>
        <taxon>Ascomycota</taxon>
        <taxon>Pezizomycotina</taxon>
        <taxon>Sordariomycetes</taxon>
        <taxon>Sordariomycetidae</taxon>
        <taxon>Diaporthales</taxon>
        <taxon>Schizoparmaceae</taxon>
        <taxon>Coniella</taxon>
    </lineage>
</organism>
<dbReference type="InterPro" id="IPR000683">
    <property type="entry name" value="Gfo/Idh/MocA-like_OxRdtase_N"/>
</dbReference>
<evidence type="ECO:0000259" key="3">
    <source>
        <dbReference type="Pfam" id="PF22685"/>
    </source>
</evidence>
<gene>
    <name evidence="4" type="ORF">BD289DRAFT_479587</name>
</gene>
<dbReference type="SUPFAM" id="SSF51735">
    <property type="entry name" value="NAD(P)-binding Rossmann-fold domains"/>
    <property type="match status" value="1"/>
</dbReference>
<feature type="domain" description="Gal80p-like C-terminal" evidence="3">
    <location>
        <begin position="159"/>
        <end position="310"/>
    </location>
</feature>
<dbReference type="Proteomes" id="UP000241462">
    <property type="component" value="Unassembled WGS sequence"/>
</dbReference>
<accession>A0A2T3AIC1</accession>
<feature type="domain" description="Gfo/Idh/MocA-like oxidoreductase N-terminal" evidence="2">
    <location>
        <begin position="5"/>
        <end position="129"/>
    </location>
</feature>
<dbReference type="Gene3D" id="3.30.360.10">
    <property type="entry name" value="Dihydrodipicolinate Reductase, domain 2"/>
    <property type="match status" value="1"/>
</dbReference>
<dbReference type="InterPro" id="IPR055080">
    <property type="entry name" value="Gal80p-like_C"/>
</dbReference>
<sequence>MAIIRLGIIGLSCSAITSWASTAHLPYLLSPRGRSRFAIVALCNSSIDAAKAAIKAYNLDPTTTRAYGDPAALAADADVDLVICCTRVDTHYALSKPSVEAGKHVFIEWPLTHDVKLSRDLVARAAEAAAAATDASASKNAPLSSPPRTVVGLQGQLTPVVAKLRALVQGGTLGKVLSSEVRAFGGTMDREKVKDGLGYFGDSKIGGNVFMIGFAHLFDYVQSVLGEATDIKSHLQLQRPEMKLTNASGTVTGSLRSDVPDLIAVTASLTPSRAVQQGATLQVRFRRGQPFKGEPALAWWVNCEHGEIRLLSPAGTGLHADAYARPVTIDVHRFGHEEASKAGEEAVVSKEEWTWLDWQEDNQLPLVARSVAQVYDEFYEHVVGGKERSYPDFGDALRRHEQLASMLGAWEAEL</sequence>
<evidence type="ECO:0000259" key="2">
    <source>
        <dbReference type="Pfam" id="PF01408"/>
    </source>
</evidence>
<reference evidence="4 5" key="1">
    <citation type="journal article" date="2018" name="Mycol. Prog.">
        <title>Coniella lustricola, a new species from submerged detritus.</title>
        <authorList>
            <person name="Raudabaugh D.B."/>
            <person name="Iturriaga T."/>
            <person name="Carver A."/>
            <person name="Mondo S."/>
            <person name="Pangilinan J."/>
            <person name="Lipzen A."/>
            <person name="He G."/>
            <person name="Amirebrahimi M."/>
            <person name="Grigoriev I.V."/>
            <person name="Miller A.N."/>
        </authorList>
    </citation>
    <scope>NUCLEOTIDE SEQUENCE [LARGE SCALE GENOMIC DNA]</scope>
    <source>
        <strain evidence="4 5">B22-T-1</strain>
    </source>
</reference>
<feature type="chain" id="PRO_5015697172" evidence="1">
    <location>
        <begin position="23"/>
        <end position="414"/>
    </location>
</feature>
<dbReference type="OrthoDB" id="446809at2759"/>
<name>A0A2T3AIC1_9PEZI</name>
<proteinExistence type="predicted"/>